<protein>
    <submittedName>
        <fullName evidence="2">Uncharacterized protein</fullName>
    </submittedName>
</protein>
<feature type="compositionally biased region" description="Polar residues" evidence="1">
    <location>
        <begin position="132"/>
        <end position="155"/>
    </location>
</feature>
<gene>
    <name evidence="2" type="ORF">NA57DRAFT_75395</name>
</gene>
<evidence type="ECO:0000313" key="2">
    <source>
        <dbReference type="EMBL" id="KAF2099892.1"/>
    </source>
</evidence>
<feature type="region of interest" description="Disordered" evidence="1">
    <location>
        <begin position="1"/>
        <end position="164"/>
    </location>
</feature>
<accession>A0A9P4IHS7</accession>
<dbReference type="Proteomes" id="UP000799772">
    <property type="component" value="Unassembled WGS sequence"/>
</dbReference>
<feature type="compositionally biased region" description="Low complexity" evidence="1">
    <location>
        <begin position="98"/>
        <end position="108"/>
    </location>
</feature>
<proteinExistence type="predicted"/>
<organism evidence="2 3">
    <name type="scientific">Rhizodiscina lignyota</name>
    <dbReference type="NCBI Taxonomy" id="1504668"/>
    <lineage>
        <taxon>Eukaryota</taxon>
        <taxon>Fungi</taxon>
        <taxon>Dikarya</taxon>
        <taxon>Ascomycota</taxon>
        <taxon>Pezizomycotina</taxon>
        <taxon>Dothideomycetes</taxon>
        <taxon>Pleosporomycetidae</taxon>
        <taxon>Aulographales</taxon>
        <taxon>Rhizodiscinaceae</taxon>
        <taxon>Rhizodiscina</taxon>
    </lineage>
</organism>
<sequence length="164" mass="17109">MGGYKLVNRGEAMTPADNRDTGDAMDMSDEPQVAPNPGILITSPNGTETAPDGGTPEEAFLRRMATGTEQGSRAASSPPPPASQPSTSNVPLTRASDTDASTTAFDLDTSSDDESPPAAARRVLPLPRRARTQASNSSGHAESSQQSPTNEQTDLGVTEEGQRR</sequence>
<evidence type="ECO:0000313" key="3">
    <source>
        <dbReference type="Proteomes" id="UP000799772"/>
    </source>
</evidence>
<comment type="caution">
    <text evidence="2">The sequence shown here is derived from an EMBL/GenBank/DDBJ whole genome shotgun (WGS) entry which is preliminary data.</text>
</comment>
<dbReference type="AlphaFoldDB" id="A0A9P4IHS7"/>
<dbReference type="EMBL" id="ML978125">
    <property type="protein sequence ID" value="KAF2099892.1"/>
    <property type="molecule type" value="Genomic_DNA"/>
</dbReference>
<feature type="compositionally biased region" description="Low complexity" evidence="1">
    <location>
        <begin position="116"/>
        <end position="127"/>
    </location>
</feature>
<evidence type="ECO:0000256" key="1">
    <source>
        <dbReference type="SAM" id="MobiDB-lite"/>
    </source>
</evidence>
<name>A0A9P4IHS7_9PEZI</name>
<reference evidence="2" key="1">
    <citation type="journal article" date="2020" name="Stud. Mycol.">
        <title>101 Dothideomycetes genomes: a test case for predicting lifestyles and emergence of pathogens.</title>
        <authorList>
            <person name="Haridas S."/>
            <person name="Albert R."/>
            <person name="Binder M."/>
            <person name="Bloem J."/>
            <person name="Labutti K."/>
            <person name="Salamov A."/>
            <person name="Andreopoulos B."/>
            <person name="Baker S."/>
            <person name="Barry K."/>
            <person name="Bills G."/>
            <person name="Bluhm B."/>
            <person name="Cannon C."/>
            <person name="Castanera R."/>
            <person name="Culley D."/>
            <person name="Daum C."/>
            <person name="Ezra D."/>
            <person name="Gonzalez J."/>
            <person name="Henrissat B."/>
            <person name="Kuo A."/>
            <person name="Liang C."/>
            <person name="Lipzen A."/>
            <person name="Lutzoni F."/>
            <person name="Magnuson J."/>
            <person name="Mondo S."/>
            <person name="Nolan M."/>
            <person name="Ohm R."/>
            <person name="Pangilinan J."/>
            <person name="Park H.-J."/>
            <person name="Ramirez L."/>
            <person name="Alfaro M."/>
            <person name="Sun H."/>
            <person name="Tritt A."/>
            <person name="Yoshinaga Y."/>
            <person name="Zwiers L.-H."/>
            <person name="Turgeon B."/>
            <person name="Goodwin S."/>
            <person name="Spatafora J."/>
            <person name="Crous P."/>
            <person name="Grigoriev I."/>
        </authorList>
    </citation>
    <scope>NUCLEOTIDE SEQUENCE</scope>
    <source>
        <strain evidence="2">CBS 133067</strain>
    </source>
</reference>
<keyword evidence="3" id="KW-1185">Reference proteome</keyword>